<dbReference type="GO" id="GO:0003735">
    <property type="term" value="F:structural constituent of ribosome"/>
    <property type="evidence" value="ECO:0007669"/>
    <property type="project" value="InterPro"/>
</dbReference>
<evidence type="ECO:0000256" key="1">
    <source>
        <dbReference type="ARBA" id="ARBA00006540"/>
    </source>
</evidence>
<keyword evidence="3" id="KW-0694">RNA-binding</keyword>
<evidence type="ECO:0000256" key="3">
    <source>
        <dbReference type="ARBA" id="ARBA00022884"/>
    </source>
</evidence>
<dbReference type="HAMAP" id="MF_01325_B">
    <property type="entry name" value="Ribosomal_uL3_B"/>
    <property type="match status" value="1"/>
</dbReference>
<protein>
    <recommendedName>
        <fullName evidence="7">50S ribosomal protein L3</fullName>
    </recommendedName>
</protein>
<keyword evidence="5" id="KW-0687">Ribonucleoprotein</keyword>
<evidence type="ECO:0008006" key="7">
    <source>
        <dbReference type="Google" id="ProtNLM"/>
    </source>
</evidence>
<dbReference type="Gene3D" id="3.30.160.810">
    <property type="match status" value="1"/>
</dbReference>
<evidence type="ECO:0000256" key="4">
    <source>
        <dbReference type="ARBA" id="ARBA00022980"/>
    </source>
</evidence>
<gene>
    <name evidence="6" type="ORF">METZ01_LOCUS78955</name>
</gene>
<keyword evidence="2" id="KW-0699">rRNA-binding</keyword>
<dbReference type="InterPro" id="IPR019926">
    <property type="entry name" value="Ribosomal_uL3_CS"/>
</dbReference>
<dbReference type="EMBL" id="UINC01006201">
    <property type="protein sequence ID" value="SVA26101.1"/>
    <property type="molecule type" value="Genomic_DNA"/>
</dbReference>
<reference evidence="6" key="1">
    <citation type="submission" date="2018-05" db="EMBL/GenBank/DDBJ databases">
        <authorList>
            <person name="Lanie J.A."/>
            <person name="Ng W.-L."/>
            <person name="Kazmierczak K.M."/>
            <person name="Andrzejewski T.M."/>
            <person name="Davidsen T.M."/>
            <person name="Wayne K.J."/>
            <person name="Tettelin H."/>
            <person name="Glass J.I."/>
            <person name="Rusch D."/>
            <person name="Podicherti R."/>
            <person name="Tsui H.-C.T."/>
            <person name="Winkler M.E."/>
        </authorList>
    </citation>
    <scope>NUCLEOTIDE SEQUENCE</scope>
</reference>
<dbReference type="FunFam" id="2.40.30.10:FF:000004">
    <property type="entry name" value="50S ribosomal protein L3"/>
    <property type="match status" value="1"/>
</dbReference>
<dbReference type="GO" id="GO:0022625">
    <property type="term" value="C:cytosolic large ribosomal subunit"/>
    <property type="evidence" value="ECO:0007669"/>
    <property type="project" value="TreeGrafter"/>
</dbReference>
<dbReference type="NCBIfam" id="TIGR03625">
    <property type="entry name" value="L3_bact"/>
    <property type="match status" value="1"/>
</dbReference>
<organism evidence="6">
    <name type="scientific">marine metagenome</name>
    <dbReference type="NCBI Taxonomy" id="408172"/>
    <lineage>
        <taxon>unclassified sequences</taxon>
        <taxon>metagenomes</taxon>
        <taxon>ecological metagenomes</taxon>
    </lineage>
</organism>
<sequence length="206" mass="22261">MRGLIAKKLGMTQVFDDGGFVVSVTIIEAGPCMVTQIKTVENDGYDAVQIGYGNKKDKHTTSPMKGHYKKASLSPKNVLAEFDIIPGYDYKMGQVFNASSIFSKGDIVNVTGTSKGRGFSGVIKRHGFSKGPVTHGQREYLRAPGSIGQASDPSRVFKGMRMAGQYGNKKKTIENLTVVKVDLENNQLFLKGSVPGANNGIVIIKK</sequence>
<dbReference type="Gene3D" id="2.40.30.10">
    <property type="entry name" value="Translation factors"/>
    <property type="match status" value="1"/>
</dbReference>
<dbReference type="GO" id="GO:0006412">
    <property type="term" value="P:translation"/>
    <property type="evidence" value="ECO:0007669"/>
    <property type="project" value="InterPro"/>
</dbReference>
<name>A0A381UEC6_9ZZZZ</name>
<dbReference type="PROSITE" id="PS00474">
    <property type="entry name" value="RIBOSOMAL_L3"/>
    <property type="match status" value="1"/>
</dbReference>
<dbReference type="Pfam" id="PF00297">
    <property type="entry name" value="Ribosomal_L3"/>
    <property type="match status" value="1"/>
</dbReference>
<dbReference type="SUPFAM" id="SSF50447">
    <property type="entry name" value="Translation proteins"/>
    <property type="match status" value="1"/>
</dbReference>
<evidence type="ECO:0000313" key="6">
    <source>
        <dbReference type="EMBL" id="SVA26101.1"/>
    </source>
</evidence>
<dbReference type="GO" id="GO:0019843">
    <property type="term" value="F:rRNA binding"/>
    <property type="evidence" value="ECO:0007669"/>
    <property type="project" value="UniProtKB-KW"/>
</dbReference>
<keyword evidence="4" id="KW-0689">Ribosomal protein</keyword>
<evidence type="ECO:0000256" key="2">
    <source>
        <dbReference type="ARBA" id="ARBA00022730"/>
    </source>
</evidence>
<dbReference type="PANTHER" id="PTHR11229">
    <property type="entry name" value="50S RIBOSOMAL PROTEIN L3"/>
    <property type="match status" value="1"/>
</dbReference>
<dbReference type="InterPro" id="IPR019927">
    <property type="entry name" value="Ribosomal_uL3_bac/org-type"/>
</dbReference>
<evidence type="ECO:0000256" key="5">
    <source>
        <dbReference type="ARBA" id="ARBA00023274"/>
    </source>
</evidence>
<accession>A0A381UEC6</accession>
<dbReference type="FunFam" id="3.30.160.810:FF:000001">
    <property type="entry name" value="50S ribosomal protein L3"/>
    <property type="match status" value="1"/>
</dbReference>
<dbReference type="InterPro" id="IPR009000">
    <property type="entry name" value="Transl_B-barrel_sf"/>
</dbReference>
<dbReference type="AlphaFoldDB" id="A0A381UEC6"/>
<dbReference type="PANTHER" id="PTHR11229:SF16">
    <property type="entry name" value="LARGE RIBOSOMAL SUBUNIT PROTEIN UL3C"/>
    <property type="match status" value="1"/>
</dbReference>
<comment type="similarity">
    <text evidence="1">Belongs to the universal ribosomal protein uL3 family.</text>
</comment>
<proteinExistence type="inferred from homology"/>
<dbReference type="InterPro" id="IPR000597">
    <property type="entry name" value="Ribosomal_uL3"/>
</dbReference>